<name>A0A0H5BE67_BLAVI</name>
<proteinExistence type="predicted"/>
<dbReference type="KEGG" id="bvr:BVIR_1845"/>
<protein>
    <submittedName>
        <fullName evidence="7">Copper export regulator</fullName>
    </submittedName>
    <submittedName>
        <fullName evidence="6">Transcriptional regulator</fullName>
    </submittedName>
</protein>
<evidence type="ECO:0000259" key="5">
    <source>
        <dbReference type="PROSITE" id="PS50937"/>
    </source>
</evidence>
<dbReference type="RefSeq" id="WP_082416878.1">
    <property type="nucleotide sequence ID" value="NZ_AP014854.2"/>
</dbReference>
<dbReference type="InterPro" id="IPR000551">
    <property type="entry name" value="MerR-type_HTH_dom"/>
</dbReference>
<reference evidence="8" key="3">
    <citation type="journal article" date="2016" name="Genome Announc.">
        <title>Revised genome sequence of the purple photosynthetic bacterium Blastochloris viridis.</title>
        <authorList>
            <person name="Liu L.N."/>
            <person name="Faulkner M."/>
            <person name="Liu X."/>
            <person name="Huang F."/>
            <person name="Darby A.C."/>
            <person name="Hall N."/>
        </authorList>
    </citation>
    <scope>NUCLEOTIDE SEQUENCE [LARGE SCALE GENOMIC DNA]</scope>
    <source>
        <strain evidence="8">ATCC 19567 / DSM 133 / F</strain>
    </source>
</reference>
<dbReference type="SUPFAM" id="SSF46955">
    <property type="entry name" value="Putative DNA-binding domain"/>
    <property type="match status" value="1"/>
</dbReference>
<dbReference type="OrthoDB" id="9802944at2"/>
<evidence type="ECO:0000256" key="4">
    <source>
        <dbReference type="SAM" id="MobiDB-lite"/>
    </source>
</evidence>
<reference evidence="7" key="2">
    <citation type="submission" date="2015-11" db="EMBL/GenBank/DDBJ databases">
        <authorList>
            <person name="Zhang Y."/>
            <person name="Guo Z."/>
        </authorList>
    </citation>
    <scope>NUCLEOTIDE SEQUENCE</scope>
    <source>
        <strain evidence="7">1</strain>
    </source>
</reference>
<dbReference type="Pfam" id="PF00376">
    <property type="entry name" value="MerR"/>
    <property type="match status" value="1"/>
</dbReference>
<dbReference type="STRING" id="1079.BVIR_1845"/>
<dbReference type="InterPro" id="IPR047057">
    <property type="entry name" value="MerR_fam"/>
</dbReference>
<keyword evidence="8" id="KW-1185">Reference proteome</keyword>
<dbReference type="InterPro" id="IPR009061">
    <property type="entry name" value="DNA-bd_dom_put_sf"/>
</dbReference>
<sequence length="175" mass="19645">MTSLSIGELSRQAGVKVPTIRFYEEIGLLPSPLRTASNRRVFDVDAVRRLRFIRHARELGFEVDAIRALLRLSDAPQASCAEADRIARHHLAEVEERIVRLTALRAELQRMVEDCGHGHVCDCRVIEVIADHRLCRHHEHDSPARRPRPASPPSPARPDRPRRGGRHGTAAAGDD</sequence>
<evidence type="ECO:0000313" key="6">
    <source>
        <dbReference type="EMBL" id="BAS00491.1"/>
    </source>
</evidence>
<dbReference type="EMBL" id="LN907867">
    <property type="protein sequence ID" value="CUU42282.1"/>
    <property type="molecule type" value="Genomic_DNA"/>
</dbReference>
<dbReference type="Pfam" id="PF09278">
    <property type="entry name" value="MerR-DNA-bind"/>
    <property type="match status" value="1"/>
</dbReference>
<dbReference type="Gene3D" id="1.10.1660.10">
    <property type="match status" value="1"/>
</dbReference>
<dbReference type="Proteomes" id="UP000065734">
    <property type="component" value="Chromosome I"/>
</dbReference>
<dbReference type="PRINTS" id="PR00040">
    <property type="entry name" value="HTHMERR"/>
</dbReference>
<dbReference type="CDD" id="cd04785">
    <property type="entry name" value="HTH_CadR-PbrR-like"/>
    <property type="match status" value="1"/>
</dbReference>
<keyword evidence="2" id="KW-0238">DNA-binding</keyword>
<evidence type="ECO:0000313" key="7">
    <source>
        <dbReference type="EMBL" id="CUU42282.1"/>
    </source>
</evidence>
<dbReference type="GO" id="GO:0003700">
    <property type="term" value="F:DNA-binding transcription factor activity"/>
    <property type="evidence" value="ECO:0007669"/>
    <property type="project" value="InterPro"/>
</dbReference>
<evidence type="ECO:0000256" key="1">
    <source>
        <dbReference type="ARBA" id="ARBA00023015"/>
    </source>
</evidence>
<dbReference type="GO" id="GO:0003677">
    <property type="term" value="F:DNA binding"/>
    <property type="evidence" value="ECO:0007669"/>
    <property type="project" value="UniProtKB-KW"/>
</dbReference>
<gene>
    <name evidence="7" type="primary">hmrR_1</name>
    <name evidence="6" type="ORF">BV133_2897</name>
    <name evidence="7" type="ORF">BVIRIDIS_12900</name>
</gene>
<dbReference type="PANTHER" id="PTHR30204:SF94">
    <property type="entry name" value="HEAVY METAL-DEPENDENT TRANSCRIPTIONAL REGULATOR HI_0293-RELATED"/>
    <property type="match status" value="1"/>
</dbReference>
<keyword evidence="1" id="KW-0805">Transcription regulation</keyword>
<reference evidence="6" key="1">
    <citation type="journal article" date="2015" name="Genome Announc.">
        <title>Complete Genome Sequence of the Bacteriochlorophyll b-Producing Photosynthetic Bacterium Blastochloris viridis.</title>
        <authorList>
            <person name="Tsukatani Y."/>
            <person name="Hirose Y."/>
            <person name="Harada J."/>
            <person name="Misawa N."/>
            <person name="Mori K."/>
            <person name="Inoue K."/>
            <person name="Tamiaki H."/>
        </authorList>
    </citation>
    <scope>NUCLEOTIDE SEQUENCE [LARGE SCALE GENOMIC DNA]</scope>
    <source>
        <strain evidence="6">DSM 133</strain>
    </source>
</reference>
<evidence type="ECO:0000313" key="8">
    <source>
        <dbReference type="Proteomes" id="UP000065734"/>
    </source>
</evidence>
<dbReference type="PANTHER" id="PTHR30204">
    <property type="entry name" value="REDOX-CYCLING DRUG-SENSING TRANSCRIPTIONAL ACTIVATOR SOXR"/>
    <property type="match status" value="1"/>
</dbReference>
<dbReference type="EMBL" id="AP014854">
    <property type="protein sequence ID" value="BAS00491.1"/>
    <property type="molecule type" value="Genomic_DNA"/>
</dbReference>
<dbReference type="PATRIC" id="fig|1079.6.peg.1909"/>
<dbReference type="PROSITE" id="PS50937">
    <property type="entry name" value="HTH_MERR_2"/>
    <property type="match status" value="1"/>
</dbReference>
<evidence type="ECO:0000256" key="2">
    <source>
        <dbReference type="ARBA" id="ARBA00023125"/>
    </source>
</evidence>
<dbReference type="InterPro" id="IPR015358">
    <property type="entry name" value="Tscrpt_reg_MerR_DNA-bd"/>
</dbReference>
<keyword evidence="3" id="KW-0804">Transcription</keyword>
<dbReference type="AlphaFoldDB" id="A0A0H5BE67"/>
<dbReference type="PROSITE" id="PS00552">
    <property type="entry name" value="HTH_MERR_1"/>
    <property type="match status" value="1"/>
</dbReference>
<feature type="domain" description="HTH merR-type" evidence="5">
    <location>
        <begin position="3"/>
        <end position="72"/>
    </location>
</feature>
<accession>A0A0H5BE67</accession>
<feature type="region of interest" description="Disordered" evidence="4">
    <location>
        <begin position="138"/>
        <end position="175"/>
    </location>
</feature>
<organism evidence="7 8">
    <name type="scientific">Blastochloris viridis</name>
    <name type="common">Rhodopseudomonas viridis</name>
    <dbReference type="NCBI Taxonomy" id="1079"/>
    <lineage>
        <taxon>Bacteria</taxon>
        <taxon>Pseudomonadati</taxon>
        <taxon>Pseudomonadota</taxon>
        <taxon>Alphaproteobacteria</taxon>
        <taxon>Hyphomicrobiales</taxon>
        <taxon>Blastochloridaceae</taxon>
        <taxon>Blastochloris</taxon>
    </lineage>
</organism>
<dbReference type="SMART" id="SM00422">
    <property type="entry name" value="HTH_MERR"/>
    <property type="match status" value="1"/>
</dbReference>
<evidence type="ECO:0000256" key="3">
    <source>
        <dbReference type="ARBA" id="ARBA00023163"/>
    </source>
</evidence>